<proteinExistence type="predicted"/>
<evidence type="ECO:0000313" key="2">
    <source>
        <dbReference type="EMBL" id="DAF90730.1"/>
    </source>
</evidence>
<feature type="domain" description="Bro-N" evidence="1">
    <location>
        <begin position="111"/>
        <end position="234"/>
    </location>
</feature>
<dbReference type="Pfam" id="PF02498">
    <property type="entry name" value="Bro-N"/>
    <property type="match status" value="1"/>
</dbReference>
<evidence type="ECO:0000259" key="1">
    <source>
        <dbReference type="PROSITE" id="PS51750"/>
    </source>
</evidence>
<dbReference type="SMART" id="SM01040">
    <property type="entry name" value="Bro-N"/>
    <property type="match status" value="1"/>
</dbReference>
<dbReference type="PANTHER" id="PTHR36180:SF2">
    <property type="entry name" value="BRO FAMILY PROTEIN"/>
    <property type="match status" value="1"/>
</dbReference>
<organism evidence="2">
    <name type="scientific">Siphoviridae sp. ct9j27</name>
    <dbReference type="NCBI Taxonomy" id="2825369"/>
    <lineage>
        <taxon>Viruses</taxon>
        <taxon>Duplodnaviria</taxon>
        <taxon>Heunggongvirae</taxon>
        <taxon>Uroviricota</taxon>
        <taxon>Caudoviricetes</taxon>
    </lineage>
</organism>
<dbReference type="EMBL" id="BK016036">
    <property type="protein sequence ID" value="DAF90730.1"/>
    <property type="molecule type" value="Genomic_DNA"/>
</dbReference>
<sequence>MAIPQNTGSAWSYHWEPKVEHKLEPEKAKPPFTTILCTDSATLIKSCFNNAYYVREDSGNLWFLGGFEQDAEACKAFIAWTKMPLKEEPSSRGNVGERVQKNSRKADYMDNLSIQVFSSQEFGELRALKGSDGEPWFVAKDVCDFLEITNRNRAMQRLDDDEKGGTHMYTPGGKQEVRLISEAGFYNLLFLFEPTKANKATREQLLAWETKVARIKRFKRWVTHDVLPAIRQSGGYIATDGSESNEDLLARAVLVANEAIQRKDAQLKEQQRKLFEKDTTIIEQGTRIDELAPKAGVYDTVISVKGTMTITDAARYLAQYDPLMNRKRLFALLRADGMICQGSNAPTKRGIETGRFVQIMSTRRDGKSNEPYARMTQKGFDWCVTAYCTTPLAD</sequence>
<protein>
    <submittedName>
        <fullName evidence="2">Repressor domain protein</fullName>
    </submittedName>
</protein>
<dbReference type="InterPro" id="IPR005039">
    <property type="entry name" value="Ant_C"/>
</dbReference>
<dbReference type="Pfam" id="PF03374">
    <property type="entry name" value="ANT"/>
    <property type="match status" value="1"/>
</dbReference>
<dbReference type="PANTHER" id="PTHR36180">
    <property type="entry name" value="DNA-BINDING PROTEIN-RELATED-RELATED"/>
    <property type="match status" value="1"/>
</dbReference>
<reference evidence="2" key="1">
    <citation type="journal article" date="2021" name="Proc. Natl. Acad. Sci. U.S.A.">
        <title>A Catalog of Tens of Thousands of Viruses from Human Metagenomes Reveals Hidden Associations with Chronic Diseases.</title>
        <authorList>
            <person name="Tisza M.J."/>
            <person name="Buck C.B."/>
        </authorList>
    </citation>
    <scope>NUCLEOTIDE SEQUENCE</scope>
    <source>
        <strain evidence="2">Ct9j27</strain>
    </source>
</reference>
<dbReference type="PROSITE" id="PS51750">
    <property type="entry name" value="BRO_N"/>
    <property type="match status" value="1"/>
</dbReference>
<name>A0A8S5U8J7_9CAUD</name>
<dbReference type="GO" id="GO:0003677">
    <property type="term" value="F:DNA binding"/>
    <property type="evidence" value="ECO:0007669"/>
    <property type="project" value="InterPro"/>
</dbReference>
<dbReference type="InterPro" id="IPR003497">
    <property type="entry name" value="BRO_N_domain"/>
</dbReference>
<accession>A0A8S5U8J7</accession>